<evidence type="ECO:0000313" key="2">
    <source>
        <dbReference type="Proteomes" id="UP001165064"/>
    </source>
</evidence>
<organism evidence="1 2">
    <name type="scientific">Ambrosiozyma monospora</name>
    <name type="common">Yeast</name>
    <name type="synonym">Endomycopsis monosporus</name>
    <dbReference type="NCBI Taxonomy" id="43982"/>
    <lineage>
        <taxon>Eukaryota</taxon>
        <taxon>Fungi</taxon>
        <taxon>Dikarya</taxon>
        <taxon>Ascomycota</taxon>
        <taxon>Saccharomycotina</taxon>
        <taxon>Pichiomycetes</taxon>
        <taxon>Pichiales</taxon>
        <taxon>Pichiaceae</taxon>
        <taxon>Ambrosiozyma</taxon>
    </lineage>
</organism>
<dbReference type="Proteomes" id="UP001165064">
    <property type="component" value="Unassembled WGS sequence"/>
</dbReference>
<evidence type="ECO:0000313" key="1">
    <source>
        <dbReference type="EMBL" id="GMF08539.1"/>
    </source>
</evidence>
<accession>A0ACB5UDR2</accession>
<keyword evidence="2" id="KW-1185">Reference proteome</keyword>
<sequence>MVTLNQTQQLFKRIPMFVFLMLLLSLKTTPTKEESNSGAVLMDGGTERLPRLKLLKIPHLLMLRLEKLIIMILRTPVLLMSKLKHMLLTNPLVLFLPTWNH</sequence>
<proteinExistence type="predicted"/>
<gene>
    <name evidence="1" type="ORF">Amon02_001329200</name>
</gene>
<comment type="caution">
    <text evidence="1">The sequence shown here is derived from an EMBL/GenBank/DDBJ whole genome shotgun (WGS) entry which is preliminary data.</text>
</comment>
<reference evidence="1" key="1">
    <citation type="submission" date="2023-04" db="EMBL/GenBank/DDBJ databases">
        <title>Ambrosiozyma monospora NBRC 10751.</title>
        <authorList>
            <person name="Ichikawa N."/>
            <person name="Sato H."/>
            <person name="Tonouchi N."/>
        </authorList>
    </citation>
    <scope>NUCLEOTIDE SEQUENCE</scope>
    <source>
        <strain evidence="1">NBRC 10751</strain>
    </source>
</reference>
<protein>
    <submittedName>
        <fullName evidence="1">Unnamed protein product</fullName>
    </submittedName>
</protein>
<dbReference type="EMBL" id="BSXS01017079">
    <property type="protein sequence ID" value="GMF08539.1"/>
    <property type="molecule type" value="Genomic_DNA"/>
</dbReference>
<name>A0ACB5UDR2_AMBMO</name>